<dbReference type="InterPro" id="IPR020019">
    <property type="entry name" value="AcTrfase_PglD-like"/>
</dbReference>
<dbReference type="Gene3D" id="2.160.10.10">
    <property type="entry name" value="Hexapeptide repeat proteins"/>
    <property type="match status" value="1"/>
</dbReference>
<organism evidence="5 6">
    <name type="scientific">Dyadobacter flavalbus</name>
    <dbReference type="NCBI Taxonomy" id="2579942"/>
    <lineage>
        <taxon>Bacteria</taxon>
        <taxon>Pseudomonadati</taxon>
        <taxon>Bacteroidota</taxon>
        <taxon>Cytophagia</taxon>
        <taxon>Cytophagales</taxon>
        <taxon>Spirosomataceae</taxon>
        <taxon>Dyadobacter</taxon>
    </lineage>
</organism>
<comment type="caution">
    <text evidence="5">The sequence shown here is derived from an EMBL/GenBank/DDBJ whole genome shotgun (WGS) entry which is preliminary data.</text>
</comment>
<dbReference type="Pfam" id="PF17836">
    <property type="entry name" value="PglD_N"/>
    <property type="match status" value="1"/>
</dbReference>
<dbReference type="InterPro" id="IPR001451">
    <property type="entry name" value="Hexapep"/>
</dbReference>
<feature type="binding site" evidence="3">
    <location>
        <position position="61"/>
    </location>
    <ligand>
        <name>substrate</name>
    </ligand>
</feature>
<dbReference type="NCBIfam" id="TIGR03570">
    <property type="entry name" value="NeuD_NnaD"/>
    <property type="match status" value="1"/>
</dbReference>
<dbReference type="SUPFAM" id="SSF51161">
    <property type="entry name" value="Trimeric LpxA-like enzymes"/>
    <property type="match status" value="1"/>
</dbReference>
<sequence length="200" mass="20446">MLLYGAGGHAGVIAGIARDCGKTIKALFDDDLQKTEVAGIPVTGSYNTGLFVNEPIIIAIGNNLIRRRISSQITHCFVSLIHPSALVDKTVTIGTGTVIVHGSIIQANSQIGNHVIVNTGASIDHDCKIADYVHIAPGVILCGNVCIGESSLIGAGSCIAPNITIGKNCIVGAGSIVTKAVPEGAVVRGSSSKVIRISAL</sequence>
<evidence type="ECO:0000259" key="4">
    <source>
        <dbReference type="Pfam" id="PF17836"/>
    </source>
</evidence>
<keyword evidence="6" id="KW-1185">Reference proteome</keyword>
<feature type="domain" description="PglD N-terminal" evidence="4">
    <location>
        <begin position="2"/>
        <end position="72"/>
    </location>
</feature>
<feature type="site" description="Increases basicity of active site His" evidence="2">
    <location>
        <position position="126"/>
    </location>
</feature>
<comment type="similarity">
    <text evidence="1">Belongs to the transferase hexapeptide repeat family.</text>
</comment>
<gene>
    <name evidence="5" type="ORF">FEM33_00275</name>
</gene>
<dbReference type="AlphaFoldDB" id="A0A5M8R454"/>
<protein>
    <submittedName>
        <fullName evidence="5">Acetyltransferase</fullName>
    </submittedName>
</protein>
<dbReference type="PANTHER" id="PTHR43300:SF7">
    <property type="entry name" value="UDP-N-ACETYLBACILLOSAMINE N-ACETYLTRANSFERASE"/>
    <property type="match status" value="1"/>
</dbReference>
<dbReference type="InterPro" id="IPR011004">
    <property type="entry name" value="Trimer_LpxA-like_sf"/>
</dbReference>
<reference evidence="5 6" key="1">
    <citation type="submission" date="2019-05" db="EMBL/GenBank/DDBJ databases">
        <authorList>
            <person name="Qu J.-H."/>
        </authorList>
    </citation>
    <scope>NUCLEOTIDE SEQUENCE [LARGE SCALE GENOMIC DNA]</scope>
    <source>
        <strain evidence="5 6">NS28</strain>
    </source>
</reference>
<name>A0A5M8R454_9BACT</name>
<dbReference type="InterPro" id="IPR041561">
    <property type="entry name" value="PglD_N"/>
</dbReference>
<dbReference type="OrthoDB" id="708224at2"/>
<dbReference type="EMBL" id="VBSN01000006">
    <property type="protein sequence ID" value="KAA6441744.1"/>
    <property type="molecule type" value="Genomic_DNA"/>
</dbReference>
<evidence type="ECO:0000256" key="1">
    <source>
        <dbReference type="ARBA" id="ARBA00007274"/>
    </source>
</evidence>
<dbReference type="Gene3D" id="3.40.50.20">
    <property type="match status" value="1"/>
</dbReference>
<evidence type="ECO:0000313" key="5">
    <source>
        <dbReference type="EMBL" id="KAA6441744.1"/>
    </source>
</evidence>
<dbReference type="Pfam" id="PF00132">
    <property type="entry name" value="Hexapep"/>
    <property type="match status" value="2"/>
</dbReference>
<keyword evidence="5" id="KW-0808">Transferase</keyword>
<dbReference type="InterPro" id="IPR050179">
    <property type="entry name" value="Trans_hexapeptide_repeat"/>
</dbReference>
<feature type="active site" description="Proton acceptor" evidence="2">
    <location>
        <position position="125"/>
    </location>
</feature>
<dbReference type="GO" id="GO:0016740">
    <property type="term" value="F:transferase activity"/>
    <property type="evidence" value="ECO:0007669"/>
    <property type="project" value="UniProtKB-KW"/>
</dbReference>
<proteinExistence type="inferred from homology"/>
<feature type="binding site" evidence="3">
    <location>
        <position position="134"/>
    </location>
    <ligand>
        <name>acetyl-CoA</name>
        <dbReference type="ChEBI" id="CHEBI:57288"/>
    </ligand>
</feature>
<dbReference type="Proteomes" id="UP000323994">
    <property type="component" value="Unassembled WGS sequence"/>
</dbReference>
<evidence type="ECO:0000313" key="6">
    <source>
        <dbReference type="Proteomes" id="UP000323994"/>
    </source>
</evidence>
<dbReference type="RefSeq" id="WP_139010131.1">
    <property type="nucleotide sequence ID" value="NZ_VBSN01000006.1"/>
</dbReference>
<evidence type="ECO:0000256" key="3">
    <source>
        <dbReference type="PIRSR" id="PIRSR620019-2"/>
    </source>
</evidence>
<accession>A0A5M8R454</accession>
<dbReference type="CDD" id="cd03360">
    <property type="entry name" value="LbH_AT_putative"/>
    <property type="match status" value="1"/>
</dbReference>
<evidence type="ECO:0000256" key="2">
    <source>
        <dbReference type="PIRSR" id="PIRSR620019-1"/>
    </source>
</evidence>
<dbReference type="PANTHER" id="PTHR43300">
    <property type="entry name" value="ACETYLTRANSFERASE"/>
    <property type="match status" value="1"/>
</dbReference>